<organism evidence="3 4">
    <name type="scientific">Eiseniibacteriota bacterium</name>
    <dbReference type="NCBI Taxonomy" id="2212470"/>
    <lineage>
        <taxon>Bacteria</taxon>
        <taxon>Candidatus Eiseniibacteriota</taxon>
    </lineage>
</organism>
<dbReference type="PANTHER" id="PTHR42785:SF1">
    <property type="entry name" value="DNA TOPOISOMERASE"/>
    <property type="match status" value="1"/>
</dbReference>
<evidence type="ECO:0000259" key="2">
    <source>
        <dbReference type="PROSITE" id="PS50880"/>
    </source>
</evidence>
<dbReference type="Pfam" id="PF01751">
    <property type="entry name" value="Toprim"/>
    <property type="match status" value="1"/>
</dbReference>
<dbReference type="InterPro" id="IPR000380">
    <property type="entry name" value="Topo_IA"/>
</dbReference>
<proteinExistence type="predicted"/>
<comment type="caution">
    <text evidence="3">The sequence shown here is derived from an EMBL/GenBank/DDBJ whole genome shotgun (WGS) entry which is preliminary data.</text>
</comment>
<dbReference type="PROSITE" id="PS50880">
    <property type="entry name" value="TOPRIM"/>
    <property type="match status" value="1"/>
</dbReference>
<gene>
    <name evidence="3" type="ORF">E6K80_10325</name>
</gene>
<evidence type="ECO:0000313" key="4">
    <source>
        <dbReference type="Proteomes" id="UP000319836"/>
    </source>
</evidence>
<evidence type="ECO:0000313" key="3">
    <source>
        <dbReference type="EMBL" id="TMQ69869.1"/>
    </source>
</evidence>
<dbReference type="InterPro" id="IPR006171">
    <property type="entry name" value="TOPRIM_dom"/>
</dbReference>
<dbReference type="InterPro" id="IPR023405">
    <property type="entry name" value="Topo_IA_core_domain"/>
</dbReference>
<feature type="domain" description="Toprim" evidence="2">
    <location>
        <begin position="66"/>
        <end position="153"/>
    </location>
</feature>
<dbReference type="GO" id="GO:0003917">
    <property type="term" value="F:DNA topoisomerase type I (single strand cut, ATP-independent) activity"/>
    <property type="evidence" value="ECO:0007669"/>
    <property type="project" value="InterPro"/>
</dbReference>
<dbReference type="GO" id="GO:0003677">
    <property type="term" value="F:DNA binding"/>
    <property type="evidence" value="ECO:0007669"/>
    <property type="project" value="InterPro"/>
</dbReference>
<evidence type="ECO:0000256" key="1">
    <source>
        <dbReference type="SAM" id="MobiDB-lite"/>
    </source>
</evidence>
<accession>A0A538U275</accession>
<feature type="compositionally biased region" description="Basic and acidic residues" evidence="1">
    <location>
        <begin position="7"/>
        <end position="21"/>
    </location>
</feature>
<reference evidence="3 4" key="1">
    <citation type="journal article" date="2019" name="Nat. Microbiol.">
        <title>Mediterranean grassland soil C-N compound turnover is dependent on rainfall and depth, and is mediated by genomically divergent microorganisms.</title>
        <authorList>
            <person name="Diamond S."/>
            <person name="Andeer P.F."/>
            <person name="Li Z."/>
            <person name="Crits-Christoph A."/>
            <person name="Burstein D."/>
            <person name="Anantharaman K."/>
            <person name="Lane K.R."/>
            <person name="Thomas B.C."/>
            <person name="Pan C."/>
            <person name="Northen T.R."/>
            <person name="Banfield J.F."/>
        </authorList>
    </citation>
    <scope>NUCLEOTIDE SEQUENCE [LARGE SCALE GENOMIC DNA]</scope>
    <source>
        <strain evidence="3">WS_10</strain>
    </source>
</reference>
<dbReference type="GO" id="GO:0006265">
    <property type="term" value="P:DNA topological change"/>
    <property type="evidence" value="ECO:0007669"/>
    <property type="project" value="InterPro"/>
</dbReference>
<dbReference type="EMBL" id="VBPA01000258">
    <property type="protein sequence ID" value="TMQ69869.1"/>
    <property type="molecule type" value="Genomic_DNA"/>
</dbReference>
<dbReference type="Gene3D" id="3.40.50.140">
    <property type="match status" value="1"/>
</dbReference>
<protein>
    <recommendedName>
        <fullName evidence="2">Toprim domain-containing protein</fullName>
    </recommendedName>
</protein>
<name>A0A538U275_UNCEI</name>
<sequence>MKTTDAAPERTTAETAAEKSPRTRGSAKKKTSKATDGSAKKKTSKATATRAPGGKRAGVAQDGGGKALVIVESPAKSRTLNKFLGRRFSVLASNGHIMDLPKSELGVDIENSFEPKYVPIRGKTQALAKITRARRSRGTWRACSSRRGCRFAA</sequence>
<dbReference type="SUPFAM" id="SSF56712">
    <property type="entry name" value="Prokaryotic type I DNA topoisomerase"/>
    <property type="match status" value="1"/>
</dbReference>
<feature type="region of interest" description="Disordered" evidence="1">
    <location>
        <begin position="1"/>
        <end position="65"/>
    </location>
</feature>
<dbReference type="Proteomes" id="UP000319836">
    <property type="component" value="Unassembled WGS sequence"/>
</dbReference>
<dbReference type="AlphaFoldDB" id="A0A538U275"/>
<dbReference type="PANTHER" id="PTHR42785">
    <property type="entry name" value="DNA TOPOISOMERASE, TYPE IA, CORE"/>
    <property type="match status" value="1"/>
</dbReference>